<keyword evidence="3" id="KW-0210">Decarboxylase</keyword>
<organism evidence="8 9">
    <name type="scientific">Sphaerobacter thermophilus (strain ATCC 49802 / DSM 20745 / KCCM 41009 / NCIMB 13125 / S 6022)</name>
    <dbReference type="NCBI Taxonomy" id="479434"/>
    <lineage>
        <taxon>Bacteria</taxon>
        <taxon>Pseudomonadati</taxon>
        <taxon>Thermomicrobiota</taxon>
        <taxon>Thermomicrobia</taxon>
        <taxon>Sphaerobacterales</taxon>
        <taxon>Sphaerobacterineae</taxon>
        <taxon>Sphaerobacteraceae</taxon>
        <taxon>Sphaerobacter</taxon>
    </lineage>
</organism>
<evidence type="ECO:0007829" key="12">
    <source>
        <dbReference type="PDB" id="4RJ0"/>
    </source>
</evidence>
<keyword evidence="5 7" id="KW-0456">Lyase</keyword>
<dbReference type="KEGG" id="sti:Sthe_2364"/>
<dbReference type="GO" id="GO:0030170">
    <property type="term" value="F:pyridoxal phosphate binding"/>
    <property type="evidence" value="ECO:0007669"/>
    <property type="project" value="InterPro"/>
</dbReference>
<dbReference type="RefSeq" id="WP_012872825.1">
    <property type="nucleotide sequence ID" value="NC_013523.1"/>
</dbReference>
<dbReference type="PDBsum" id="4RJ0"/>
<reference evidence="13" key="3">
    <citation type="submission" date="2014-10" db="PDB data bank">
        <title>The clear crystal structure of pyridoxal-dependent decarboxylase from sphaerobacter thermophilus dsm 20745.</title>
        <authorList>
            <consortium name="Midwest Center for Structural Genomics (MCSG)"/>
            <person name="Wu R."/>
            <person name="Clancy S."/>
            <person name="Joachimiak A."/>
        </authorList>
    </citation>
    <scope>X-RAY CRYSTALLOGRAPHY (1.90 ANGSTROMS)</scope>
    <scope>PYRIDOXAL PHOSPHATE AT LYS-304</scope>
</reference>
<evidence type="ECO:0000256" key="1">
    <source>
        <dbReference type="ARBA" id="ARBA00001933"/>
    </source>
</evidence>
<reference evidence="9" key="1">
    <citation type="submission" date="2009-11" db="EMBL/GenBank/DDBJ databases">
        <title>The complete chromosome 1 of Sphaerobacter thermophilus DSM 20745.</title>
        <authorList>
            <person name="Lucas S."/>
            <person name="Copeland A."/>
            <person name="Lapidus A."/>
            <person name="Glavina del Rio T."/>
            <person name="Dalin E."/>
            <person name="Tice H."/>
            <person name="Bruce D."/>
            <person name="Goodwin L."/>
            <person name="Pitluck S."/>
            <person name="Kyrpides N."/>
            <person name="Mavromatis K."/>
            <person name="Ivanova N."/>
            <person name="Mikhailova N."/>
            <person name="LaButti K.M."/>
            <person name="Clum A."/>
            <person name="Sun H.I."/>
            <person name="Brettin T."/>
            <person name="Detter J.C."/>
            <person name="Han C."/>
            <person name="Larimer F."/>
            <person name="Land M."/>
            <person name="Hauser L."/>
            <person name="Markowitz V."/>
            <person name="Cheng J.F."/>
            <person name="Hugenholtz P."/>
            <person name="Woyke T."/>
            <person name="Wu D."/>
            <person name="Steenblock K."/>
            <person name="Schneider S."/>
            <person name="Pukall R."/>
            <person name="Goeker M."/>
            <person name="Klenk H.P."/>
            <person name="Eisen J.A."/>
        </authorList>
    </citation>
    <scope>NUCLEOTIDE SEQUENCE [LARGE SCALE GENOMIC DNA]</scope>
    <source>
        <strain evidence="9">ATCC 49802 / DSM 20745 / S 6022</strain>
    </source>
</reference>
<dbReference type="PDBsum" id="4RIZ"/>
<dbReference type="PDBsum" id="4RM1"/>
<evidence type="ECO:0007829" key="14">
    <source>
        <dbReference type="PDB" id="4RM1"/>
    </source>
</evidence>
<evidence type="ECO:0000313" key="8">
    <source>
        <dbReference type="EMBL" id="ACZ39784.1"/>
    </source>
</evidence>
<evidence type="ECO:0000256" key="4">
    <source>
        <dbReference type="ARBA" id="ARBA00022898"/>
    </source>
</evidence>
<sequence length="483" mass="52560">MDSRFLPATAFIDPEGRNRNEVERLVQQVVDLILAKLTGAAERPPMPETVDLPGPITIPEAAATEATLLQAIRDMVDGSMNPANPGYIGHMDPMPATMAILGDLVAAAVNNNMLSLEMSPSFSRLETLLLRAIAGLFGLGEQAGGVLTSGGSLANLQALAVARNVAFDSVEPGITGLAQRPVIFASEAAHTSLQKAAMLLGLGTAAVIPVRATADSRMDPEDLRARIDQARGAGQHPFCVVATAGTTTTGNIDPLAEIGAIAREHGLWFHVDAAYGGALVFSERHRWRLAGIEQADSITFNPQKWLYVAKTCAMVLFRDAGVLERAFRIPAPYMRATDGFINLGEIGVQGTRHADVVKLWLTLQHIGQQGYARLIDDGYRLAERVVEGVRQRPFLRLAGEIDTNIVCFRGEPDWLPAERWDDWNAALQALLLREGKIFLSLPVYRGGRWLRAVLLNPYTTDAVIDAMFKQIDRFAGRERGQER</sequence>
<dbReference type="PDBsum" id="4RIT"/>
<proteinExistence type="evidence at protein level"/>
<comment type="similarity">
    <text evidence="2 7">Belongs to the group II decarboxylase family.</text>
</comment>
<evidence type="ECO:0000313" key="9">
    <source>
        <dbReference type="Proteomes" id="UP000002027"/>
    </source>
</evidence>
<reference evidence="12" key="4">
    <citation type="submission" date="2014-10" db="PDB data bank">
        <title>The crystal structure of Y333N mutant pyridoxal-dependent decarboxylase from Sphaerobacter thermophilus dsm 20745.</title>
        <authorList>
            <consortium name="Midwest Center for Structural Genomics (MCSG)"/>
            <person name="Wu R."/>
            <person name="Clancy S."/>
            <person name="Joachimiak A."/>
        </authorList>
    </citation>
    <scope>X-RAY CRYSTALLOGRAPHY (1.95 ANGSTROMS)</scope>
    <scope>PYRIDOXAL PHOSPHATE AT LYS-304</scope>
</reference>
<dbReference type="PDB" id="4RIT">
    <property type="method" value="X-ray"/>
    <property type="resolution" value="1.80 A"/>
    <property type="chains" value="A/B=1-483"/>
</dbReference>
<dbReference type="InterPro" id="IPR002129">
    <property type="entry name" value="PyrdxlP-dep_de-COase"/>
</dbReference>
<evidence type="ECO:0000256" key="6">
    <source>
        <dbReference type="PIRSR" id="PIRSR602129-50"/>
    </source>
</evidence>
<dbReference type="EvolutionaryTrace" id="D1C7D8"/>
<evidence type="ECO:0000256" key="7">
    <source>
        <dbReference type="RuleBase" id="RU000382"/>
    </source>
</evidence>
<dbReference type="EMBL" id="CP001823">
    <property type="protein sequence ID" value="ACZ39784.1"/>
    <property type="molecule type" value="Genomic_DNA"/>
</dbReference>
<dbReference type="PANTHER" id="PTHR45677:SF8">
    <property type="entry name" value="CYSTEINE SULFINIC ACID DECARBOXYLASE"/>
    <property type="match status" value="1"/>
</dbReference>
<dbReference type="InterPro" id="IPR015424">
    <property type="entry name" value="PyrdxlP-dep_Trfase"/>
</dbReference>
<dbReference type="Proteomes" id="UP000002027">
    <property type="component" value="Chromosome 1"/>
</dbReference>
<evidence type="ECO:0007829" key="10">
    <source>
        <dbReference type="PDB" id="4RIT"/>
    </source>
</evidence>
<dbReference type="Gene3D" id="3.40.640.10">
    <property type="entry name" value="Type I PLP-dependent aspartate aminotransferase-like (Major domain)"/>
    <property type="match status" value="1"/>
</dbReference>
<dbReference type="InterPro" id="IPR015421">
    <property type="entry name" value="PyrdxlP-dep_Trfase_major"/>
</dbReference>
<dbReference type="SMR" id="D1C7D8"/>
<accession>D1C7D8</accession>
<keyword evidence="10 11" id="KW-0002">3D-structure</keyword>
<dbReference type="STRING" id="479434.Sthe_2364"/>
<dbReference type="Gene3D" id="3.90.1150.170">
    <property type="match status" value="1"/>
</dbReference>
<reference evidence="10" key="6">
    <citation type="submission" date="2014-10" db="PDB data bank">
        <title>The yellow crystal structure of pyridoxal-dependent decarboxylase from sphaerobacter thermophilus dsm 20745.</title>
        <authorList>
            <consortium name="Midwest Center for Structural Genomics (MCSG)"/>
            <person name="Wu R."/>
            <person name="Clancy S."/>
            <person name="Joachimiak A."/>
        </authorList>
    </citation>
    <scope>X-RAY CRYSTALLOGRAPHY (1.80 ANGSTROMS)</scope>
</reference>
<dbReference type="InterPro" id="IPR015422">
    <property type="entry name" value="PyrdxlP-dep_Trfase_small"/>
</dbReference>
<dbReference type="OrthoDB" id="9803665at2"/>
<dbReference type="PANTHER" id="PTHR45677">
    <property type="entry name" value="GLUTAMATE DECARBOXYLASE-RELATED"/>
    <property type="match status" value="1"/>
</dbReference>
<evidence type="ECO:0007829" key="11">
    <source>
        <dbReference type="PDB" id="4RIZ"/>
    </source>
</evidence>
<evidence type="ECO:0007829" key="13">
    <source>
        <dbReference type="PDB" id="4RLG"/>
    </source>
</evidence>
<dbReference type="GO" id="GO:0005737">
    <property type="term" value="C:cytoplasm"/>
    <property type="evidence" value="ECO:0007669"/>
    <property type="project" value="TreeGrafter"/>
</dbReference>
<dbReference type="PDBsum" id="4RLG"/>
<dbReference type="PDB" id="4RIZ">
    <property type="method" value="X-ray"/>
    <property type="resolution" value="2.20 A"/>
    <property type="chains" value="A/B/C/D=1-483"/>
</dbReference>
<dbReference type="InParanoid" id="D1C7D8"/>
<feature type="modified residue" description="N6-(pyridoxal phosphate)lysine" evidence="6 11">
    <location>
        <position position="304"/>
    </location>
</feature>
<dbReference type="eggNOG" id="COG0076">
    <property type="taxonomic scope" value="Bacteria"/>
</dbReference>
<reference evidence="8 9" key="2">
    <citation type="journal article" date="2010" name="Stand. Genomic Sci.">
        <title>Complete genome sequence of Desulfohalobium retbaense type strain (HR(100)).</title>
        <authorList>
            <person name="Spring S."/>
            <person name="Nolan M."/>
            <person name="Lapidus A."/>
            <person name="Glavina Del Rio T."/>
            <person name="Copeland A."/>
            <person name="Tice H."/>
            <person name="Cheng J.F."/>
            <person name="Lucas S."/>
            <person name="Land M."/>
            <person name="Chen F."/>
            <person name="Bruce D."/>
            <person name="Goodwin L."/>
            <person name="Pitluck S."/>
            <person name="Ivanova N."/>
            <person name="Mavromatis K."/>
            <person name="Mikhailova N."/>
            <person name="Pati A."/>
            <person name="Chen A."/>
            <person name="Palaniappan K."/>
            <person name="Hauser L."/>
            <person name="Chang Y.J."/>
            <person name="Jeffries C.D."/>
            <person name="Munk C."/>
            <person name="Kiss H."/>
            <person name="Chain P."/>
            <person name="Han C."/>
            <person name="Brettin T."/>
            <person name="Detter J.C."/>
            <person name="Schuler E."/>
            <person name="Goker M."/>
            <person name="Rohde M."/>
            <person name="Bristow J."/>
            <person name="Eisen J.A."/>
            <person name="Markowitz V."/>
            <person name="Hugenholtz P."/>
            <person name="Kyrpides N.C."/>
            <person name="Klenk H.P."/>
        </authorList>
    </citation>
    <scope>NUCLEOTIDE SEQUENCE [LARGE SCALE GENOMIC DNA]</scope>
    <source>
        <strain evidence="9">ATCC 49802 / DSM 20745 / S 6022</strain>
    </source>
</reference>
<dbReference type="Gene3D" id="3.90.1150.10">
    <property type="entry name" value="Aspartate Aminotransferase, domain 1"/>
    <property type="match status" value="1"/>
</dbReference>
<gene>
    <name evidence="8" type="ordered locus">Sthe_2364</name>
</gene>
<name>D1C7D8_SPHTD</name>
<dbReference type="PDB" id="4RLG">
    <property type="method" value="X-ray"/>
    <property type="resolution" value="1.90 A"/>
    <property type="chains" value="A/B/C/D=1-483"/>
</dbReference>
<keyword evidence="4 6" id="KW-0663">Pyridoxal phosphate</keyword>
<dbReference type="PDB" id="4RJ0">
    <property type="method" value="X-ray"/>
    <property type="resolution" value="1.95 A"/>
    <property type="chains" value="A/B/C/D=1-483"/>
</dbReference>
<dbReference type="GO" id="GO:0016831">
    <property type="term" value="F:carboxy-lyase activity"/>
    <property type="evidence" value="ECO:0007669"/>
    <property type="project" value="UniProtKB-KW"/>
</dbReference>
<evidence type="ECO:0000256" key="5">
    <source>
        <dbReference type="ARBA" id="ARBA00023239"/>
    </source>
</evidence>
<dbReference type="Pfam" id="PF00282">
    <property type="entry name" value="Pyridoxal_deC"/>
    <property type="match status" value="1"/>
</dbReference>
<protein>
    <submittedName>
        <fullName evidence="8">Pyridoxal-dependent decarboxylase</fullName>
    </submittedName>
</protein>
<dbReference type="GO" id="GO:0019752">
    <property type="term" value="P:carboxylic acid metabolic process"/>
    <property type="evidence" value="ECO:0007669"/>
    <property type="project" value="InterPro"/>
</dbReference>
<reference evidence="11 14" key="5">
    <citation type="submission" date="2014-10" db="PDB data bank">
        <title>The crystal structure of y333q mutant pyridoxal-dependent decarboxylase from sphaerobacter thermophilus dsm 20745.</title>
        <authorList>
            <consortium name="Midwest Center for Structural Genomics (MCSG)"/>
            <person name="Wu R."/>
            <person name="Clancy S."/>
            <person name="Joachimiak A."/>
        </authorList>
    </citation>
    <scope>X-RAY CRYSTALLOGRAPHY (1.99 ANGSTROMS)</scope>
    <scope>PYRIDOXAL PHOSPHATE AT LYS-304</scope>
</reference>
<dbReference type="SUPFAM" id="SSF53383">
    <property type="entry name" value="PLP-dependent transferases"/>
    <property type="match status" value="1"/>
</dbReference>
<evidence type="ECO:0000256" key="3">
    <source>
        <dbReference type="ARBA" id="ARBA00022793"/>
    </source>
</evidence>
<dbReference type="AlphaFoldDB" id="D1C7D8"/>
<evidence type="ECO:0000256" key="2">
    <source>
        <dbReference type="ARBA" id="ARBA00009533"/>
    </source>
</evidence>
<keyword evidence="9" id="KW-1185">Reference proteome</keyword>
<dbReference type="PDB" id="4RM1">
    <property type="method" value="X-ray"/>
    <property type="resolution" value="1.99 A"/>
    <property type="chains" value="A/B/C/D=1-483"/>
</dbReference>
<dbReference type="HOGENOM" id="CLU_011856_0_4_0"/>
<comment type="cofactor">
    <cofactor evidence="1 6 7">
        <name>pyridoxal 5'-phosphate</name>
        <dbReference type="ChEBI" id="CHEBI:597326"/>
    </cofactor>
</comment>